<feature type="compositionally biased region" description="Acidic residues" evidence="1">
    <location>
        <begin position="66"/>
        <end position="78"/>
    </location>
</feature>
<dbReference type="EMBL" id="KE721469">
    <property type="protein sequence ID" value="ERF69194.1"/>
    <property type="molecule type" value="Genomic_DNA"/>
</dbReference>
<dbReference type="HOGENOM" id="CLU_1959568_0_0_1"/>
<protein>
    <submittedName>
        <fullName evidence="2">Uncharacterized protein</fullName>
    </submittedName>
</protein>
<dbReference type="RefSeq" id="XP_007805254.1">
    <property type="nucleotide sequence ID" value="XM_007807063.1"/>
</dbReference>
<feature type="region of interest" description="Disordered" evidence="1">
    <location>
        <begin position="64"/>
        <end position="128"/>
    </location>
</feature>
<feature type="compositionally biased region" description="Gly residues" evidence="1">
    <location>
        <begin position="100"/>
        <end position="112"/>
    </location>
</feature>
<dbReference type="Proteomes" id="UP000019373">
    <property type="component" value="Unassembled WGS sequence"/>
</dbReference>
<name>U1HJU4_ENDPU</name>
<evidence type="ECO:0000256" key="1">
    <source>
        <dbReference type="SAM" id="MobiDB-lite"/>
    </source>
</evidence>
<organism evidence="2 3">
    <name type="scientific">Endocarpon pusillum (strain Z07020 / HMAS-L-300199)</name>
    <name type="common">Lichen-forming fungus</name>
    <dbReference type="NCBI Taxonomy" id="1263415"/>
    <lineage>
        <taxon>Eukaryota</taxon>
        <taxon>Fungi</taxon>
        <taxon>Dikarya</taxon>
        <taxon>Ascomycota</taxon>
        <taxon>Pezizomycotina</taxon>
        <taxon>Eurotiomycetes</taxon>
        <taxon>Chaetothyriomycetidae</taxon>
        <taxon>Verrucariales</taxon>
        <taxon>Verrucariaceae</taxon>
        <taxon>Endocarpon</taxon>
    </lineage>
</organism>
<gene>
    <name evidence="2" type="ORF">EPUS_01151</name>
</gene>
<dbReference type="GeneID" id="19236209"/>
<reference evidence="3" key="1">
    <citation type="journal article" date="2014" name="BMC Genomics">
        <title>Genome characteristics reveal the impact of lichenization on lichen-forming fungus Endocarpon pusillum Hedwig (Verrucariales, Ascomycota).</title>
        <authorList>
            <person name="Wang Y.-Y."/>
            <person name="Liu B."/>
            <person name="Zhang X.-Y."/>
            <person name="Zhou Q.-M."/>
            <person name="Zhang T."/>
            <person name="Li H."/>
            <person name="Yu Y.-F."/>
            <person name="Zhang X.-L."/>
            <person name="Hao X.-Y."/>
            <person name="Wang M."/>
            <person name="Wang L."/>
            <person name="Wei J.-C."/>
        </authorList>
    </citation>
    <scope>NUCLEOTIDE SEQUENCE [LARGE SCALE GENOMIC DNA]</scope>
    <source>
        <strain evidence="3">Z07020 / HMAS-L-300199</strain>
    </source>
</reference>
<evidence type="ECO:0000313" key="3">
    <source>
        <dbReference type="Proteomes" id="UP000019373"/>
    </source>
</evidence>
<sequence>MHTRYTLISGLLATNALAYNAVLRGRTQALAVAVASLAGAPAVVNGAPLADSIGVLIKRHGAAEGAADEDAADAEADAGAEAGDRAGAGAGAGDGKRGGNKGNKGGNKGAANGGAAPPVELPTITTKL</sequence>
<evidence type="ECO:0000313" key="2">
    <source>
        <dbReference type="EMBL" id="ERF69194.1"/>
    </source>
</evidence>
<accession>U1HJU4</accession>
<proteinExistence type="predicted"/>
<dbReference type="AlphaFoldDB" id="U1HJU4"/>
<keyword evidence="3" id="KW-1185">Reference proteome</keyword>